<proteinExistence type="predicted"/>
<keyword evidence="2" id="KW-1185">Reference proteome</keyword>
<dbReference type="EMBL" id="CAVMJV010000066">
    <property type="protein sequence ID" value="CAK5087540.1"/>
    <property type="molecule type" value="Genomic_DNA"/>
</dbReference>
<reference evidence="1" key="1">
    <citation type="submission" date="2023-11" db="EMBL/GenBank/DDBJ databases">
        <authorList>
            <person name="Poullet M."/>
        </authorList>
    </citation>
    <scope>NUCLEOTIDE SEQUENCE</scope>
    <source>
        <strain evidence="1">E1834</strain>
    </source>
</reference>
<accession>A0ACB1A7Y1</accession>
<name>A0ACB1A7Y1_MELEN</name>
<comment type="caution">
    <text evidence="1">The sequence shown here is derived from an EMBL/GenBank/DDBJ whole genome shotgun (WGS) entry which is preliminary data.</text>
</comment>
<dbReference type="Proteomes" id="UP001497535">
    <property type="component" value="Unassembled WGS sequence"/>
</dbReference>
<protein>
    <submittedName>
        <fullName evidence="1">Uncharacterized protein</fullName>
    </submittedName>
</protein>
<organism evidence="1 2">
    <name type="scientific">Meloidogyne enterolobii</name>
    <name type="common">Root-knot nematode worm</name>
    <name type="synonym">Meloidogyne mayaguensis</name>
    <dbReference type="NCBI Taxonomy" id="390850"/>
    <lineage>
        <taxon>Eukaryota</taxon>
        <taxon>Metazoa</taxon>
        <taxon>Ecdysozoa</taxon>
        <taxon>Nematoda</taxon>
        <taxon>Chromadorea</taxon>
        <taxon>Rhabditida</taxon>
        <taxon>Tylenchina</taxon>
        <taxon>Tylenchomorpha</taxon>
        <taxon>Tylenchoidea</taxon>
        <taxon>Meloidogynidae</taxon>
        <taxon>Meloidogyninae</taxon>
        <taxon>Meloidogyne</taxon>
    </lineage>
</organism>
<evidence type="ECO:0000313" key="1">
    <source>
        <dbReference type="EMBL" id="CAK5087540.1"/>
    </source>
</evidence>
<gene>
    <name evidence="1" type="ORF">MENTE1834_LOCUS35140</name>
</gene>
<evidence type="ECO:0000313" key="2">
    <source>
        <dbReference type="Proteomes" id="UP001497535"/>
    </source>
</evidence>
<sequence length="50" mass="6219">MANCKTFLFYTHTFIMSRQCDRLNKKNFIKNFLWSFSMKYSINLARIFWL</sequence>